<sequence length="398" mass="46488">MDIAFHYFALKSLALKAGFSDDEAQLIAQYSQMTDDFDYTAWWDCRNVPEYIKNPDYDIINILGYFNPVQTGFLTDGILGKFDYLNLVTPRFQKLSCTPFHFIYNLRNEIGNKEYRVYPAVMNDFSNIWEMLKKARDEYQAALKGETSQYGDNKKYKRKTLMKIGLLLHIFADTTAHQMFSGFNANVNNVKLIKVQNNITGTDETEKYKNSVIYYLEKLSQYCPWITPMIGHMMIAHIPDLTHLTFTMEYKNNEGIISTYTRSNTAEFIMRSEQILQFLLSCRNQEMIPEEEWRDYSDQLSKCFLTDISECSDEKSMVKKLKPIWINCGGTYDYSSEEIKRSFVLETFPLEKEFPQGYEDVPEEIRPVCSTNASDDFYLFNVCAEEVLIDLYGVKPRS</sequence>
<dbReference type="InterPro" id="IPR046653">
    <property type="entry name" value="DUF6765"/>
</dbReference>
<reference evidence="1 2" key="1">
    <citation type="submission" date="2016-11" db="EMBL/GenBank/DDBJ databases">
        <authorList>
            <person name="Jaros S."/>
            <person name="Januszkiewicz K."/>
            <person name="Wedrychowicz H."/>
        </authorList>
    </citation>
    <scope>NUCLEOTIDE SEQUENCE [LARGE SCALE GENOMIC DNA]</scope>
    <source>
        <strain evidence="1 2">Y1</strain>
    </source>
</reference>
<protein>
    <submittedName>
        <fullName evidence="1">Uncharacterized protein</fullName>
    </submittedName>
</protein>
<proteinExistence type="predicted"/>
<dbReference type="AlphaFoldDB" id="A0A1M7IEW1"/>
<accession>A0A1M7IEW1</accession>
<gene>
    <name evidence="1" type="ORF">SAMN04487860_10482</name>
</gene>
<organism evidence="1 2">
    <name type="scientific">Ruminococcus flavefaciens</name>
    <dbReference type="NCBI Taxonomy" id="1265"/>
    <lineage>
        <taxon>Bacteria</taxon>
        <taxon>Bacillati</taxon>
        <taxon>Bacillota</taxon>
        <taxon>Clostridia</taxon>
        <taxon>Eubacteriales</taxon>
        <taxon>Oscillospiraceae</taxon>
        <taxon>Ruminococcus</taxon>
    </lineage>
</organism>
<name>A0A1M7IEW1_RUMFL</name>
<dbReference type="Pfam" id="PF20551">
    <property type="entry name" value="DUF6765"/>
    <property type="match status" value="1"/>
</dbReference>
<dbReference type="EMBL" id="FRCT01000004">
    <property type="protein sequence ID" value="SHM39366.1"/>
    <property type="molecule type" value="Genomic_DNA"/>
</dbReference>
<dbReference type="OrthoDB" id="569000at2"/>
<evidence type="ECO:0000313" key="2">
    <source>
        <dbReference type="Proteomes" id="UP000184394"/>
    </source>
</evidence>
<evidence type="ECO:0000313" key="1">
    <source>
        <dbReference type="EMBL" id="SHM39366.1"/>
    </source>
</evidence>
<dbReference type="Proteomes" id="UP000184394">
    <property type="component" value="Unassembled WGS sequence"/>
</dbReference>
<dbReference type="RefSeq" id="WP_072949661.1">
    <property type="nucleotide sequence ID" value="NZ_FRCT01000004.1"/>
</dbReference>